<evidence type="ECO:0000256" key="2">
    <source>
        <dbReference type="ARBA" id="ARBA00023315"/>
    </source>
</evidence>
<keyword evidence="2" id="KW-0012">Acyltransferase</keyword>
<reference evidence="5 6" key="1">
    <citation type="submission" date="2022-04" db="EMBL/GenBank/DDBJ databases">
        <title>Genome sequence of C. roseum typestrain.</title>
        <authorList>
            <person name="Poehlein A."/>
            <person name="Schoch T."/>
            <person name="Duerre P."/>
            <person name="Daniel R."/>
        </authorList>
    </citation>
    <scope>NUCLEOTIDE SEQUENCE [LARGE SCALE GENOMIC DNA]</scope>
    <source>
        <strain evidence="5 6">DSM 7320</strain>
    </source>
</reference>
<evidence type="ECO:0000256" key="1">
    <source>
        <dbReference type="ARBA" id="ARBA00022679"/>
    </source>
</evidence>
<dbReference type="KEGG" id="crw:CROST_003480"/>
<dbReference type="EMBL" id="CP096983">
    <property type="protein sequence ID" value="URZ09665.1"/>
    <property type="molecule type" value="Genomic_DNA"/>
</dbReference>
<organism evidence="5 6">
    <name type="scientific">Clostridium felsineum</name>
    <dbReference type="NCBI Taxonomy" id="36839"/>
    <lineage>
        <taxon>Bacteria</taxon>
        <taxon>Bacillati</taxon>
        <taxon>Bacillota</taxon>
        <taxon>Clostridia</taxon>
        <taxon>Eubacteriales</taxon>
        <taxon>Clostridiaceae</taxon>
        <taxon>Clostridium</taxon>
    </lineage>
</organism>
<dbReference type="InterPro" id="IPR051531">
    <property type="entry name" value="N-acetyltransferase"/>
</dbReference>
<accession>A0A1S8L3R3</accession>
<dbReference type="PROSITE" id="PS51186">
    <property type="entry name" value="GNAT"/>
    <property type="match status" value="1"/>
</dbReference>
<evidence type="ECO:0000313" key="6">
    <source>
        <dbReference type="Proteomes" id="UP000190951"/>
    </source>
</evidence>
<keyword evidence="6" id="KW-1185">Reference proteome</keyword>
<sequence>MLKGKYINITKVNGVDREYLITDKYGITVGRIFIVDLSKVNRFCMFRMKIYKQDENVNTYVKDILDTFMEFLFKSNDINKINIIVDEEINTQPFVESGCAFEGVINQSIVEKGVLKDEFIFGINHKNYNSDRINVFKLRGKNVTLKVLTPEDAESMLQYYIRNKEHLKPFEPEREESFYTFEAQKQMLIENYKQFINGDGTNFGIYNDNKLIGKIQISGTIYGVFKSGIIGYSIDKDYQGRGYMKESVKITEAYAFGVMNLHRVEASTLVDNLRSQKVLLGCGFEKLGLNKNYLFINGKWQDHITFYRTNNN</sequence>
<dbReference type="Proteomes" id="UP000190951">
    <property type="component" value="Chromosome"/>
</dbReference>
<dbReference type="InterPro" id="IPR016181">
    <property type="entry name" value="Acyl_CoA_acyltransferase"/>
</dbReference>
<dbReference type="AlphaFoldDB" id="A0A1S8L3R3"/>
<comment type="similarity">
    <text evidence="3">Belongs to the acetyltransferase family. RimJ subfamily.</text>
</comment>
<evidence type="ECO:0000259" key="4">
    <source>
        <dbReference type="PROSITE" id="PS51186"/>
    </source>
</evidence>
<dbReference type="RefSeq" id="WP_077833228.1">
    <property type="nucleotide sequence ID" value="NZ_CP096983.1"/>
</dbReference>
<keyword evidence="1" id="KW-0808">Transferase</keyword>
<name>A0A1S8L3R3_9CLOT</name>
<dbReference type="GO" id="GO:0005737">
    <property type="term" value="C:cytoplasm"/>
    <property type="evidence" value="ECO:0007669"/>
    <property type="project" value="TreeGrafter"/>
</dbReference>
<dbReference type="SUPFAM" id="SSF55729">
    <property type="entry name" value="Acyl-CoA N-acyltransferases (Nat)"/>
    <property type="match status" value="1"/>
</dbReference>
<dbReference type="PANTHER" id="PTHR43792:SF8">
    <property type="entry name" value="[RIBOSOMAL PROTEIN US5]-ALANINE N-ACETYLTRANSFERASE"/>
    <property type="match status" value="1"/>
</dbReference>
<proteinExistence type="inferred from homology"/>
<dbReference type="PANTHER" id="PTHR43792">
    <property type="entry name" value="GNAT FAMILY, PUTATIVE (AFU_ORTHOLOGUE AFUA_3G00765)-RELATED-RELATED"/>
    <property type="match status" value="1"/>
</dbReference>
<dbReference type="Pfam" id="PF13302">
    <property type="entry name" value="Acetyltransf_3"/>
    <property type="match status" value="1"/>
</dbReference>
<dbReference type="InterPro" id="IPR000182">
    <property type="entry name" value="GNAT_dom"/>
</dbReference>
<evidence type="ECO:0000256" key="3">
    <source>
        <dbReference type="ARBA" id="ARBA00038502"/>
    </source>
</evidence>
<evidence type="ECO:0000313" key="5">
    <source>
        <dbReference type="EMBL" id="URZ09665.1"/>
    </source>
</evidence>
<dbReference type="GO" id="GO:0008999">
    <property type="term" value="F:protein-N-terminal-alanine acetyltransferase activity"/>
    <property type="evidence" value="ECO:0007669"/>
    <property type="project" value="TreeGrafter"/>
</dbReference>
<gene>
    <name evidence="5" type="ORF">CROST_003480</name>
</gene>
<protein>
    <recommendedName>
        <fullName evidence="4">N-acetyltransferase domain-containing protein</fullName>
    </recommendedName>
</protein>
<feature type="domain" description="N-acetyltransferase" evidence="4">
    <location>
        <begin position="143"/>
        <end position="311"/>
    </location>
</feature>
<dbReference type="Gene3D" id="3.40.630.30">
    <property type="match status" value="2"/>
</dbReference>
<dbReference type="STRING" id="84029.CROST_27480"/>